<feature type="compositionally biased region" description="Low complexity" evidence="1">
    <location>
        <begin position="212"/>
        <end position="223"/>
    </location>
</feature>
<feature type="region of interest" description="Disordered" evidence="1">
    <location>
        <begin position="26"/>
        <end position="146"/>
    </location>
</feature>
<feature type="region of interest" description="Disordered" evidence="1">
    <location>
        <begin position="181"/>
        <end position="244"/>
    </location>
</feature>
<keyword evidence="3" id="KW-1185">Reference proteome</keyword>
<evidence type="ECO:0000256" key="1">
    <source>
        <dbReference type="SAM" id="MobiDB-lite"/>
    </source>
</evidence>
<dbReference type="Proteomes" id="UP001497444">
    <property type="component" value="Unassembled WGS sequence"/>
</dbReference>
<sequence>MRVQRVSRWHERGRAAEAVPGLLSSRKAPAVRAAAAPSRAKDWASHSACRQWSCMGDPSGSVARRRTPGEEREPDASTPLLSSARGRDRAGSGSKGACDESQQQRQQYSSADFSDSVASYMESLRDNSSCHRRTGSGKTALSPRSAATVCAPVMRPHLLTGPDMAPVNPAPFSSSMSAQVPHLTLPVHPPPSLRVPTSRESTGARDSVEVPSPRSGQSSSNSSGKDWLVGKSFKGSGTGDACKV</sequence>
<protein>
    <submittedName>
        <fullName evidence="2">Uncharacterized protein</fullName>
    </submittedName>
</protein>
<reference evidence="2" key="1">
    <citation type="submission" date="2024-02" db="EMBL/GenBank/DDBJ databases">
        <authorList>
            <consortium name="ELIXIR-Norway"/>
            <consortium name="Elixir Norway"/>
        </authorList>
    </citation>
    <scope>NUCLEOTIDE SEQUENCE</scope>
</reference>
<dbReference type="EMBL" id="CAXAQS010000822">
    <property type="protein sequence ID" value="CAK9253339.1"/>
    <property type="molecule type" value="Genomic_DNA"/>
</dbReference>
<proteinExistence type="predicted"/>
<feature type="compositionally biased region" description="Polar residues" evidence="1">
    <location>
        <begin position="100"/>
        <end position="117"/>
    </location>
</feature>
<comment type="caution">
    <text evidence="2">The sequence shown here is derived from an EMBL/GenBank/DDBJ whole genome shotgun (WGS) entry which is preliminary data.</text>
</comment>
<gene>
    <name evidence="2" type="ORF">CSSPJE1EN1_LOCUS28717</name>
</gene>
<name>A0ABP0VFX0_9BRYO</name>
<evidence type="ECO:0000313" key="2">
    <source>
        <dbReference type="EMBL" id="CAK9253339.1"/>
    </source>
</evidence>
<organism evidence="2 3">
    <name type="scientific">Sphagnum jensenii</name>
    <dbReference type="NCBI Taxonomy" id="128206"/>
    <lineage>
        <taxon>Eukaryota</taxon>
        <taxon>Viridiplantae</taxon>
        <taxon>Streptophyta</taxon>
        <taxon>Embryophyta</taxon>
        <taxon>Bryophyta</taxon>
        <taxon>Sphagnophytina</taxon>
        <taxon>Sphagnopsida</taxon>
        <taxon>Sphagnales</taxon>
        <taxon>Sphagnaceae</taxon>
        <taxon>Sphagnum</taxon>
    </lineage>
</organism>
<accession>A0ABP0VFX0</accession>
<evidence type="ECO:0000313" key="3">
    <source>
        <dbReference type="Proteomes" id="UP001497444"/>
    </source>
</evidence>
<feature type="compositionally biased region" description="Low complexity" evidence="1">
    <location>
        <begin position="26"/>
        <end position="38"/>
    </location>
</feature>